<feature type="compositionally biased region" description="Polar residues" evidence="2">
    <location>
        <begin position="521"/>
        <end position="530"/>
    </location>
</feature>
<accession>A0A8I6S320</accession>
<dbReference type="PANTHER" id="PTHR18952">
    <property type="entry name" value="CARBONIC ANHYDRASE"/>
    <property type="match status" value="1"/>
</dbReference>
<evidence type="ECO:0000259" key="3">
    <source>
        <dbReference type="PROSITE" id="PS51144"/>
    </source>
</evidence>
<organism evidence="4 5">
    <name type="scientific">Cimex lectularius</name>
    <name type="common">Bed bug</name>
    <name type="synonym">Acanthia lectularia</name>
    <dbReference type="NCBI Taxonomy" id="79782"/>
    <lineage>
        <taxon>Eukaryota</taxon>
        <taxon>Metazoa</taxon>
        <taxon>Ecdysozoa</taxon>
        <taxon>Arthropoda</taxon>
        <taxon>Hexapoda</taxon>
        <taxon>Insecta</taxon>
        <taxon>Pterygota</taxon>
        <taxon>Neoptera</taxon>
        <taxon>Paraneoptera</taxon>
        <taxon>Hemiptera</taxon>
        <taxon>Heteroptera</taxon>
        <taxon>Panheteroptera</taxon>
        <taxon>Cimicomorpha</taxon>
        <taxon>Cimicidae</taxon>
        <taxon>Cimex</taxon>
    </lineage>
</organism>
<dbReference type="CDD" id="cd00326">
    <property type="entry name" value="alpha_CA"/>
    <property type="match status" value="1"/>
</dbReference>
<reference evidence="4" key="1">
    <citation type="submission" date="2022-01" db="UniProtKB">
        <authorList>
            <consortium name="EnsemblMetazoa"/>
        </authorList>
    </citation>
    <scope>IDENTIFICATION</scope>
</reference>
<dbReference type="PROSITE" id="PS51144">
    <property type="entry name" value="ALPHA_CA_2"/>
    <property type="match status" value="1"/>
</dbReference>
<comment type="similarity">
    <text evidence="1">Belongs to the alpha-carbonic anhydrase family.</text>
</comment>
<dbReference type="GO" id="GO:0005737">
    <property type="term" value="C:cytoplasm"/>
    <property type="evidence" value="ECO:0007669"/>
    <property type="project" value="TreeGrafter"/>
</dbReference>
<feature type="region of interest" description="Disordered" evidence="2">
    <location>
        <begin position="267"/>
        <end position="324"/>
    </location>
</feature>
<dbReference type="RefSeq" id="XP_014255269.1">
    <property type="nucleotide sequence ID" value="XM_014399783.2"/>
</dbReference>
<dbReference type="Proteomes" id="UP000494040">
    <property type="component" value="Unassembled WGS sequence"/>
</dbReference>
<feature type="compositionally biased region" description="Polar residues" evidence="2">
    <location>
        <begin position="544"/>
        <end position="557"/>
    </location>
</feature>
<feature type="domain" description="Alpha-carbonic anhydrase" evidence="3">
    <location>
        <begin position="1"/>
        <end position="246"/>
    </location>
</feature>
<dbReference type="EnsemblMetazoa" id="XM_014399782.2">
    <property type="protein sequence ID" value="XP_014255268.1"/>
    <property type="gene ID" value="LOC106669916"/>
</dbReference>
<dbReference type="EnsemblMetazoa" id="XM_014399783.2">
    <property type="protein sequence ID" value="XP_014255269.1"/>
    <property type="gene ID" value="LOC106669916"/>
</dbReference>
<evidence type="ECO:0000256" key="1">
    <source>
        <dbReference type="ARBA" id="ARBA00010718"/>
    </source>
</evidence>
<dbReference type="InterPro" id="IPR023561">
    <property type="entry name" value="Carbonic_anhydrase_a-class"/>
</dbReference>
<sequence length="572" mass="65933">MELNPQQIIKVGEKDSRFESPIDLSLNITTEAQLPSIQWNNAQEKPRLMKLTNSGESVILSAKWFSPRPFLTKGPFNDCYVFSQVHFHWGKNEQEGSEHKINGASLPMEIHVMFFKSMYLSQEEAMKKLDGVTVLAYLVKIHNEDNAHLKPIIDALDKIKGPFTSQHIDLLSLQEIVPLFTDDYLMYWGNVVNSHKILWLICRQPLTISPEQLSKFRLLMGKDKKLMQQNFRDVKPVNHRMIFHVNIGYDKHNVLYLLPHEKVVTGTTDASSVSGSSRKSAKKKSIKKMSIKKQSIKKQSIKRKSSVKNKKSANTAEMDMRDDPSTALQRWKEIACDTCNTIDVQIQREIEKKDYYNTYTTKLKLLEDILTQKLLESNIDFEDPNFMTGVRQFARDEENLKDDDFLMINKVENLIKSLKTTLSLHREKNPKITSKPLRSSISSPALKIVIPMNNSVPILKEAEIIESTGINVNTKNERTITTQKESEHVDEISKDVKKQVRPVTVEPEVNLKSPNDPAWNKRNQSSQVTNKPKRTMVKEVFEINKQSKPNEQQNKLSSFKGKQIDKKPLWKY</sequence>
<evidence type="ECO:0000313" key="4">
    <source>
        <dbReference type="EnsemblMetazoa" id="XP_014255269.1"/>
    </source>
</evidence>
<feature type="region of interest" description="Disordered" evidence="2">
    <location>
        <begin position="509"/>
        <end position="572"/>
    </location>
</feature>
<evidence type="ECO:0000313" key="5">
    <source>
        <dbReference type="Proteomes" id="UP000494040"/>
    </source>
</evidence>
<dbReference type="InterPro" id="IPR036398">
    <property type="entry name" value="CA_dom_sf"/>
</dbReference>
<name>A0A8I6S320_CIMLE</name>
<dbReference type="SMART" id="SM01057">
    <property type="entry name" value="Carb_anhydrase"/>
    <property type="match status" value="1"/>
</dbReference>
<keyword evidence="5" id="KW-1185">Reference proteome</keyword>
<proteinExistence type="inferred from homology"/>
<dbReference type="SUPFAM" id="SSF51069">
    <property type="entry name" value="Carbonic anhydrase"/>
    <property type="match status" value="1"/>
</dbReference>
<dbReference type="PANTHER" id="PTHR18952:SF233">
    <property type="entry name" value="CARBONIC ANHYDRASE 14"/>
    <property type="match status" value="1"/>
</dbReference>
<dbReference type="OrthoDB" id="429145at2759"/>
<dbReference type="KEGG" id="clec:106669916"/>
<dbReference type="InterPro" id="IPR001148">
    <property type="entry name" value="CA_dom"/>
</dbReference>
<feature type="compositionally biased region" description="Basic and acidic residues" evidence="2">
    <location>
        <begin position="562"/>
        <end position="572"/>
    </location>
</feature>
<dbReference type="AlphaFoldDB" id="A0A8I6S320"/>
<dbReference type="RefSeq" id="XP_014255268.1">
    <property type="nucleotide sequence ID" value="XM_014399782.2"/>
</dbReference>
<evidence type="ECO:0000256" key="2">
    <source>
        <dbReference type="SAM" id="MobiDB-lite"/>
    </source>
</evidence>
<dbReference type="Pfam" id="PF00194">
    <property type="entry name" value="Carb_anhydrase"/>
    <property type="match status" value="1"/>
</dbReference>
<dbReference type="Gene3D" id="3.10.200.10">
    <property type="entry name" value="Alpha carbonic anhydrase"/>
    <property type="match status" value="1"/>
</dbReference>
<dbReference type="GO" id="GO:0004089">
    <property type="term" value="F:carbonate dehydratase activity"/>
    <property type="evidence" value="ECO:0007669"/>
    <property type="project" value="InterPro"/>
</dbReference>
<dbReference type="GO" id="GO:0008270">
    <property type="term" value="F:zinc ion binding"/>
    <property type="evidence" value="ECO:0007669"/>
    <property type="project" value="InterPro"/>
</dbReference>
<dbReference type="GeneID" id="106669916"/>
<feature type="compositionally biased region" description="Basic residues" evidence="2">
    <location>
        <begin position="279"/>
        <end position="311"/>
    </location>
</feature>
<protein>
    <recommendedName>
        <fullName evidence="3">Alpha-carbonic anhydrase domain-containing protein</fullName>
    </recommendedName>
</protein>